<evidence type="ECO:0000259" key="3">
    <source>
        <dbReference type="Pfam" id="PF12172"/>
    </source>
</evidence>
<accession>A0A8A2VDG8</accession>
<name>A0A8A2VDG8_9EURY</name>
<dbReference type="InterPro" id="IPR002878">
    <property type="entry name" value="ChsH2_C"/>
</dbReference>
<dbReference type="AlphaFoldDB" id="A0A8A2VDG8"/>
<dbReference type="GeneID" id="63189275"/>
<evidence type="ECO:0000313" key="5">
    <source>
        <dbReference type="Proteomes" id="UP000663203"/>
    </source>
</evidence>
<dbReference type="InterPro" id="IPR012340">
    <property type="entry name" value="NA-bd_OB-fold"/>
</dbReference>
<feature type="domain" description="ChsH2 C-terminal OB-fold" evidence="2">
    <location>
        <begin position="76"/>
        <end position="136"/>
    </location>
</feature>
<dbReference type="PANTHER" id="PTHR34075:SF5">
    <property type="entry name" value="BLR3430 PROTEIN"/>
    <property type="match status" value="1"/>
</dbReference>
<keyword evidence="5" id="KW-1185">Reference proteome</keyword>
<feature type="region of interest" description="Disordered" evidence="1">
    <location>
        <begin position="1"/>
        <end position="26"/>
    </location>
</feature>
<feature type="domain" description="ChsH2 rubredoxin-like zinc ribbon" evidence="3">
    <location>
        <begin position="36"/>
        <end position="68"/>
    </location>
</feature>
<reference evidence="4 5" key="1">
    <citation type="submission" date="2021-03" db="EMBL/GenBank/DDBJ databases">
        <title>Haloterrigena longa sp. nov. and Haloterrigena limicola sp. nov., extremely halophilic archaea isolated from a salt lake.</title>
        <authorList>
            <person name="Henglin C."/>
        </authorList>
    </citation>
    <scope>NUCLEOTIDE SEQUENCE [LARGE SCALE GENOMIC DNA]</scope>
    <source>
        <strain evidence="4 5">KZCA68</strain>
    </source>
</reference>
<dbReference type="SUPFAM" id="SSF50249">
    <property type="entry name" value="Nucleic acid-binding proteins"/>
    <property type="match status" value="1"/>
</dbReference>
<dbReference type="Proteomes" id="UP000663203">
    <property type="component" value="Chromosome"/>
</dbReference>
<proteinExistence type="predicted"/>
<dbReference type="Gene3D" id="6.10.30.10">
    <property type="match status" value="1"/>
</dbReference>
<evidence type="ECO:0000256" key="1">
    <source>
        <dbReference type="SAM" id="MobiDB-lite"/>
    </source>
</evidence>
<evidence type="ECO:0000259" key="2">
    <source>
        <dbReference type="Pfam" id="PF01796"/>
    </source>
</evidence>
<dbReference type="PANTHER" id="PTHR34075">
    <property type="entry name" value="BLR3430 PROTEIN"/>
    <property type="match status" value="1"/>
</dbReference>
<dbReference type="RefSeq" id="WP_207288884.1">
    <property type="nucleotide sequence ID" value="NZ_CP071462.1"/>
</dbReference>
<gene>
    <name evidence="4" type="ORF">J0X25_18180</name>
</gene>
<dbReference type="Pfam" id="PF01796">
    <property type="entry name" value="OB_ChsH2_C"/>
    <property type="match status" value="1"/>
</dbReference>
<dbReference type="EMBL" id="CP071462">
    <property type="protein sequence ID" value="QSW99276.1"/>
    <property type="molecule type" value="Genomic_DNA"/>
</dbReference>
<evidence type="ECO:0000313" key="4">
    <source>
        <dbReference type="EMBL" id="QSW99276.1"/>
    </source>
</evidence>
<protein>
    <submittedName>
        <fullName evidence="4">OB-fold domain-containing protein</fullName>
    </submittedName>
</protein>
<sequence>MTGDADESASSATVEDRREEWKGPVPVPSGANTEFWAATLEGELLYQHCEECGTAQLYPRAVCTGCGAVDPPFERSEGVGSVYTYTVCHVPGEPGFGDRTPYVVAAVDLAEGPRLLALVDCAPDAIEVGDSLEVRFWQVSDEAAVPVFVPA</sequence>
<organism evidence="4 5">
    <name type="scientific">Haloterrigena alkaliphila</name>
    <dbReference type="NCBI Taxonomy" id="2816475"/>
    <lineage>
        <taxon>Archaea</taxon>
        <taxon>Methanobacteriati</taxon>
        <taxon>Methanobacteriota</taxon>
        <taxon>Stenosarchaea group</taxon>
        <taxon>Halobacteria</taxon>
        <taxon>Halobacteriales</taxon>
        <taxon>Natrialbaceae</taxon>
        <taxon>Haloterrigena</taxon>
    </lineage>
</organism>
<dbReference type="KEGG" id="hakz:J0X25_18180"/>
<dbReference type="Pfam" id="PF12172">
    <property type="entry name" value="zf-ChsH2"/>
    <property type="match status" value="1"/>
</dbReference>
<dbReference type="InterPro" id="IPR052513">
    <property type="entry name" value="Thioester_dehydratase-like"/>
</dbReference>
<dbReference type="InterPro" id="IPR022002">
    <property type="entry name" value="ChsH2_Znr"/>
</dbReference>